<feature type="non-terminal residue" evidence="2">
    <location>
        <position position="1"/>
    </location>
</feature>
<dbReference type="AlphaFoldDB" id="A0A382M2T7"/>
<dbReference type="SUPFAM" id="SSF63817">
    <property type="entry name" value="Sortase"/>
    <property type="match status" value="1"/>
</dbReference>
<dbReference type="Pfam" id="PF04203">
    <property type="entry name" value="Sortase"/>
    <property type="match status" value="1"/>
</dbReference>
<gene>
    <name evidence="2" type="ORF">METZ01_LOCUS295792</name>
</gene>
<name>A0A382M2T7_9ZZZZ</name>
<evidence type="ECO:0008006" key="3">
    <source>
        <dbReference type="Google" id="ProtNLM"/>
    </source>
</evidence>
<evidence type="ECO:0000313" key="2">
    <source>
        <dbReference type="EMBL" id="SVC42938.1"/>
    </source>
</evidence>
<dbReference type="Gene3D" id="2.40.260.10">
    <property type="entry name" value="Sortase"/>
    <property type="match status" value="1"/>
</dbReference>
<keyword evidence="1" id="KW-0378">Hydrolase</keyword>
<organism evidence="2">
    <name type="scientific">marine metagenome</name>
    <dbReference type="NCBI Taxonomy" id="408172"/>
    <lineage>
        <taxon>unclassified sequences</taxon>
        <taxon>metagenomes</taxon>
        <taxon>ecological metagenomes</taxon>
    </lineage>
</organism>
<dbReference type="InterPro" id="IPR005754">
    <property type="entry name" value="Sortase"/>
</dbReference>
<proteinExistence type="predicted"/>
<protein>
    <recommendedName>
        <fullName evidence="3">Sortase</fullName>
    </recommendedName>
</protein>
<evidence type="ECO:0000256" key="1">
    <source>
        <dbReference type="ARBA" id="ARBA00022801"/>
    </source>
</evidence>
<reference evidence="2" key="1">
    <citation type="submission" date="2018-05" db="EMBL/GenBank/DDBJ databases">
        <authorList>
            <person name="Lanie J.A."/>
            <person name="Ng W.-L."/>
            <person name="Kazmierczak K.M."/>
            <person name="Andrzejewski T.M."/>
            <person name="Davidsen T.M."/>
            <person name="Wayne K.J."/>
            <person name="Tettelin H."/>
            <person name="Glass J.I."/>
            <person name="Rusch D."/>
            <person name="Podicherti R."/>
            <person name="Tsui H.-C.T."/>
            <person name="Winkler M.E."/>
        </authorList>
    </citation>
    <scope>NUCLEOTIDE SEQUENCE</scope>
</reference>
<accession>A0A382M2T7</accession>
<sequence>VSLPIPGLGPATFVSIPIIGLEIGTIELSAEVFGDGQKYAAPAFELGIVPGQPNPGEVGNTWFFGHLESPIRGEGSVFRNLPKVHDLLRQGYLVYVIVDSEDGSFLYQATEFRIMAKEDVTLWGSNGRTATLVASWPRFKYDERVVVTTELVGVKLKSAATVS</sequence>
<dbReference type="InterPro" id="IPR023365">
    <property type="entry name" value="Sortase_dom-sf"/>
</dbReference>
<dbReference type="EMBL" id="UINC01090732">
    <property type="protein sequence ID" value="SVC42938.1"/>
    <property type="molecule type" value="Genomic_DNA"/>
</dbReference>
<dbReference type="GO" id="GO:0016787">
    <property type="term" value="F:hydrolase activity"/>
    <property type="evidence" value="ECO:0007669"/>
    <property type="project" value="UniProtKB-KW"/>
</dbReference>